<dbReference type="AlphaFoldDB" id="A0A160TU77"/>
<sequence length="267" mass="30332">MDHPTIYRLIVLHISCIFRYPLRHIKRSTRCLCPKGTPLWLLILVLLPAQASGGNGIEPFSADYAITRSGLNIERKVELIRSGQHYHLTASTRLKGLGSLTGIGTVVEHSHFQLHSGRIRPNLYTADDGTEADNRAIRIEFDWSSGTSHVHYRGTELTMPLTPNALDPLSFELMARIDIRQGVTEPLYTVHEGDQLRPYQFVLEQAETVTIEGQPVESLRYFIDRKSSRQLYYWLSPKLDYLVVKLKQLRKGKVKAEGVLTRSSLNP</sequence>
<gene>
    <name evidence="1" type="ORF">MGWOODY_XGa511</name>
</gene>
<name>A0A160TU77_9ZZZZ</name>
<accession>A0A160TU77</accession>
<protein>
    <submittedName>
        <fullName evidence="1">Enzyme involved in the deoxyxylulose pathway of isoprenoid biosynthesis</fullName>
    </submittedName>
</protein>
<organism evidence="1">
    <name type="scientific">hydrothermal vent metagenome</name>
    <dbReference type="NCBI Taxonomy" id="652676"/>
    <lineage>
        <taxon>unclassified sequences</taxon>
        <taxon>metagenomes</taxon>
        <taxon>ecological metagenomes</taxon>
    </lineage>
</organism>
<dbReference type="InterPro" id="IPR021457">
    <property type="entry name" value="DUF3108"/>
</dbReference>
<dbReference type="EMBL" id="CZRL01000056">
    <property type="protein sequence ID" value="CUS51204.1"/>
    <property type="molecule type" value="Genomic_DNA"/>
</dbReference>
<evidence type="ECO:0000313" key="1">
    <source>
        <dbReference type="EMBL" id="CUS51204.1"/>
    </source>
</evidence>
<dbReference type="Pfam" id="PF11306">
    <property type="entry name" value="DUF3108"/>
    <property type="match status" value="1"/>
</dbReference>
<reference evidence="1" key="1">
    <citation type="submission" date="2015-10" db="EMBL/GenBank/DDBJ databases">
        <authorList>
            <person name="Gilbert D.G."/>
        </authorList>
    </citation>
    <scope>NUCLEOTIDE SEQUENCE</scope>
</reference>
<proteinExistence type="predicted"/>